<gene>
    <name evidence="10" type="ORF">CVLEPA_LOCUS5421</name>
</gene>
<evidence type="ECO:0000256" key="8">
    <source>
        <dbReference type="ARBA" id="ARBA00048116"/>
    </source>
</evidence>
<keyword evidence="6 9" id="KW-0665">Pyrimidine biosynthesis</keyword>
<sequence>MAKPRVVFVLGAPGSGKGTQCEKIVQHFGYTHLSAGDLLRQERNDPASEVGQLIHNYIKEGKIVPVEITCGLIEKAMVKSGKSKFLIDGFPRNHDNLSGWNEQMGEKAEVAFVLFVECPEEVCTERILKRGQSSGRTDDNIESLRKRFNTYTKETVPIVRHYDQLEKVRKINGGTGRTPDEVFEDVKQMFQ</sequence>
<dbReference type="InterPro" id="IPR027417">
    <property type="entry name" value="P-loop_NTPase"/>
</dbReference>
<feature type="binding site" evidence="9">
    <location>
        <position position="147"/>
    </location>
    <ligand>
        <name>a ribonucleoside 5'-phosphate</name>
        <dbReference type="ChEBI" id="CHEBI:58043"/>
    </ligand>
</feature>
<comment type="catalytic activity">
    <reaction evidence="9">
        <text>CMP + ATP = CDP + ADP</text>
        <dbReference type="Rhea" id="RHEA:11600"/>
        <dbReference type="ChEBI" id="CHEBI:30616"/>
        <dbReference type="ChEBI" id="CHEBI:58069"/>
        <dbReference type="ChEBI" id="CHEBI:60377"/>
        <dbReference type="ChEBI" id="CHEBI:456216"/>
        <dbReference type="EC" id="2.7.4.14"/>
    </reaction>
</comment>
<evidence type="ECO:0000256" key="5">
    <source>
        <dbReference type="ARBA" id="ARBA00022840"/>
    </source>
</evidence>
<comment type="catalytic activity">
    <reaction evidence="9">
        <text>dCMP + ATP = dCDP + ADP</text>
        <dbReference type="Rhea" id="RHEA:25094"/>
        <dbReference type="ChEBI" id="CHEBI:30616"/>
        <dbReference type="ChEBI" id="CHEBI:57566"/>
        <dbReference type="ChEBI" id="CHEBI:58593"/>
        <dbReference type="ChEBI" id="CHEBI:456216"/>
        <dbReference type="EC" id="2.7.4.14"/>
    </reaction>
</comment>
<feature type="binding site" evidence="9">
    <location>
        <position position="40"/>
    </location>
    <ligand>
        <name>a ribonucleoside 5'-phosphate</name>
        <dbReference type="ChEBI" id="CHEBI:58043"/>
    </ligand>
</feature>
<accession>A0ABP0F871</accession>
<feature type="binding site" evidence="9">
    <location>
        <begin position="62"/>
        <end position="64"/>
    </location>
    <ligand>
        <name>a ribonucleoside 5'-phosphate</name>
        <dbReference type="ChEBI" id="CHEBI:58043"/>
    </ligand>
</feature>
<dbReference type="PANTHER" id="PTHR23359">
    <property type="entry name" value="NUCLEOTIDE KINASE"/>
    <property type="match status" value="1"/>
</dbReference>
<evidence type="ECO:0000313" key="11">
    <source>
        <dbReference type="Proteomes" id="UP001642483"/>
    </source>
</evidence>
<evidence type="ECO:0000256" key="7">
    <source>
        <dbReference type="ARBA" id="ARBA00023242"/>
    </source>
</evidence>
<comment type="subcellular location">
    <subcellularLocation>
        <location evidence="9">Cytoplasm</location>
    </subcellularLocation>
    <subcellularLocation>
        <location evidence="9">Nucleus</location>
    </subcellularLocation>
</comment>
<keyword evidence="4 9" id="KW-0418">Kinase</keyword>
<dbReference type="NCBIfam" id="TIGR01359">
    <property type="entry name" value="UMP_CMP_kin_fam"/>
    <property type="match status" value="1"/>
</dbReference>
<evidence type="ECO:0000256" key="4">
    <source>
        <dbReference type="ARBA" id="ARBA00022777"/>
    </source>
</evidence>
<feature type="binding site" evidence="9">
    <location>
        <begin position="14"/>
        <end position="19"/>
    </location>
    <ligand>
        <name>ATP</name>
        <dbReference type="ChEBI" id="CHEBI:30616"/>
    </ligand>
</feature>
<comment type="domain">
    <text evidence="9">Consists of three domains, a large central CORE domain and two small peripheral domains, NMPbind and LID, which undergo movements during catalysis. The LID domain closes over the site of phosphoryl transfer upon ATP binding. Assembling and dissambling the active center during each catalytic cycle provides an effective means to prevent ATP hydrolysis.</text>
</comment>
<evidence type="ECO:0000256" key="3">
    <source>
        <dbReference type="ARBA" id="ARBA00022741"/>
    </source>
</evidence>
<feature type="region of interest" description="LID" evidence="9">
    <location>
        <begin position="129"/>
        <end position="139"/>
    </location>
</feature>
<keyword evidence="5 9" id="KW-0067">ATP-binding</keyword>
<dbReference type="Proteomes" id="UP001642483">
    <property type="component" value="Unassembled WGS sequence"/>
</dbReference>
<dbReference type="SUPFAM" id="SSF52540">
    <property type="entry name" value="P-loop containing nucleoside triphosphate hydrolases"/>
    <property type="match status" value="1"/>
</dbReference>
<dbReference type="InterPro" id="IPR033690">
    <property type="entry name" value="Adenylat_kinase_CS"/>
</dbReference>
<keyword evidence="3 9" id="KW-0547">Nucleotide-binding</keyword>
<comment type="function">
    <text evidence="9">Catalyzes the phosphorylation of pyrimidine nucleoside monophosphates at the expense of ATP. Plays an important role in de novo pyrimidine nucleotide biosynthesis. Has preference for UMP and CMP as phosphate acceptors.</text>
</comment>
<dbReference type="Gene3D" id="3.40.50.300">
    <property type="entry name" value="P-loop containing nucleotide triphosphate hydrolases"/>
    <property type="match status" value="1"/>
</dbReference>
<feature type="region of interest" description="NMPbind" evidence="9">
    <location>
        <begin position="34"/>
        <end position="64"/>
    </location>
</feature>
<feature type="binding site" evidence="9">
    <location>
        <position position="96"/>
    </location>
    <ligand>
        <name>CMP</name>
        <dbReference type="ChEBI" id="CHEBI:60377"/>
    </ligand>
</feature>
<dbReference type="InterPro" id="IPR000850">
    <property type="entry name" value="Adenylat/UMP-CMP_kin"/>
</dbReference>
<dbReference type="PRINTS" id="PR00094">
    <property type="entry name" value="ADENYLTKNASE"/>
</dbReference>
<keyword evidence="1 9" id="KW-0963">Cytoplasm</keyword>
<dbReference type="EMBL" id="CAWYQH010000024">
    <property type="protein sequence ID" value="CAK8675897.1"/>
    <property type="molecule type" value="Genomic_DNA"/>
</dbReference>
<feature type="binding site" evidence="9">
    <location>
        <position position="136"/>
    </location>
    <ligand>
        <name>a ribonucleoside 5'-phosphate</name>
        <dbReference type="ChEBI" id="CHEBI:58043"/>
    </ligand>
</feature>
<evidence type="ECO:0000256" key="1">
    <source>
        <dbReference type="ARBA" id="ARBA00022490"/>
    </source>
</evidence>
<comment type="cofactor">
    <cofactor evidence="9">
        <name>Mg(2+)</name>
        <dbReference type="ChEBI" id="CHEBI:18420"/>
    </cofactor>
    <text evidence="9">Binds 1 Mg(2+) ion per monomer.</text>
</comment>
<name>A0ABP0F871_CLALP</name>
<dbReference type="InterPro" id="IPR006266">
    <property type="entry name" value="UMP_CMP_kinase"/>
</dbReference>
<reference evidence="10 11" key="1">
    <citation type="submission" date="2024-02" db="EMBL/GenBank/DDBJ databases">
        <authorList>
            <person name="Daric V."/>
            <person name="Darras S."/>
        </authorList>
    </citation>
    <scope>NUCLEOTIDE SEQUENCE [LARGE SCALE GENOMIC DNA]</scope>
</reference>
<organism evidence="10 11">
    <name type="scientific">Clavelina lepadiformis</name>
    <name type="common">Light-bulb sea squirt</name>
    <name type="synonym">Ascidia lepadiformis</name>
    <dbReference type="NCBI Taxonomy" id="159417"/>
    <lineage>
        <taxon>Eukaryota</taxon>
        <taxon>Metazoa</taxon>
        <taxon>Chordata</taxon>
        <taxon>Tunicata</taxon>
        <taxon>Ascidiacea</taxon>
        <taxon>Aplousobranchia</taxon>
        <taxon>Clavelinidae</taxon>
        <taxon>Clavelina</taxon>
    </lineage>
</organism>
<protein>
    <recommendedName>
        <fullName evidence="9">UMP-CMP kinase</fullName>
        <ecNumber evidence="9">2.7.4.14</ecNumber>
    </recommendedName>
    <alternativeName>
        <fullName evidence="9">Deoxycytidylate kinase</fullName>
        <shortName evidence="9">CK</shortName>
        <shortName evidence="9">dCMP kinase</shortName>
    </alternativeName>
    <alternativeName>
        <fullName evidence="9">Uridine monophosphate/cytidine monophosphate kinase</fullName>
        <shortName evidence="9">UMP/CMP kinase</shortName>
        <shortName evidence="9">UMP/CMPK</shortName>
    </alternativeName>
</protein>
<comment type="catalytic activity">
    <reaction evidence="8 9">
        <text>UMP + ATP = UDP + ADP</text>
        <dbReference type="Rhea" id="RHEA:24400"/>
        <dbReference type="ChEBI" id="CHEBI:30616"/>
        <dbReference type="ChEBI" id="CHEBI:57865"/>
        <dbReference type="ChEBI" id="CHEBI:58223"/>
        <dbReference type="ChEBI" id="CHEBI:456216"/>
        <dbReference type="EC" id="2.7.4.14"/>
    </reaction>
</comment>
<keyword evidence="2 9" id="KW-0808">Transferase</keyword>
<dbReference type="HAMAP" id="MF_03172">
    <property type="entry name" value="Adenylate_kinase_UMP_CMP_kin"/>
    <property type="match status" value="1"/>
</dbReference>
<keyword evidence="11" id="KW-1185">Reference proteome</keyword>
<proteinExistence type="inferred from homology"/>
<evidence type="ECO:0000313" key="10">
    <source>
        <dbReference type="EMBL" id="CAK8675897.1"/>
    </source>
</evidence>
<keyword evidence="7 9" id="KW-0539">Nucleus</keyword>
<feature type="binding site" evidence="9">
    <location>
        <begin position="89"/>
        <end position="92"/>
    </location>
    <ligand>
        <name>a ribonucleoside 5'-phosphate</name>
        <dbReference type="ChEBI" id="CHEBI:58043"/>
    </ligand>
</feature>
<dbReference type="Pfam" id="PF00406">
    <property type="entry name" value="ADK"/>
    <property type="match status" value="1"/>
</dbReference>
<evidence type="ECO:0000256" key="9">
    <source>
        <dbReference type="HAMAP-Rule" id="MF_03172"/>
    </source>
</evidence>
<feature type="binding site" evidence="9">
    <location>
        <position position="130"/>
    </location>
    <ligand>
        <name>ATP</name>
        <dbReference type="ChEBI" id="CHEBI:30616"/>
    </ligand>
</feature>
<feature type="binding site" evidence="9">
    <location>
        <position position="177"/>
    </location>
    <ligand>
        <name>ATP</name>
        <dbReference type="ChEBI" id="CHEBI:30616"/>
    </ligand>
</feature>
<comment type="similarity">
    <text evidence="9">Belongs to the adenylate kinase family. UMP-CMP kinase subfamily.</text>
</comment>
<evidence type="ECO:0000256" key="2">
    <source>
        <dbReference type="ARBA" id="ARBA00022679"/>
    </source>
</evidence>
<comment type="subunit">
    <text evidence="9">Monomer.</text>
</comment>
<dbReference type="HAMAP" id="MF_00235">
    <property type="entry name" value="Adenylate_kinase_Adk"/>
    <property type="match status" value="1"/>
</dbReference>
<dbReference type="CDD" id="cd01428">
    <property type="entry name" value="ADK"/>
    <property type="match status" value="1"/>
</dbReference>
<dbReference type="PROSITE" id="PS00113">
    <property type="entry name" value="ADENYLATE_KINASE"/>
    <property type="match status" value="1"/>
</dbReference>
<evidence type="ECO:0000256" key="6">
    <source>
        <dbReference type="ARBA" id="ARBA00022975"/>
    </source>
</evidence>
<dbReference type="EC" id="2.7.4.14" evidence="9"/>
<comment type="caution">
    <text evidence="10">The sequence shown here is derived from an EMBL/GenBank/DDBJ whole genome shotgun (WGS) entry which is preliminary data.</text>
</comment>